<reference evidence="3" key="1">
    <citation type="journal article" date="2020" name="mSystems">
        <title>Genome- and Community-Level Interaction Insights into Carbon Utilization and Element Cycling Functions of Hydrothermarchaeota in Hydrothermal Sediment.</title>
        <authorList>
            <person name="Zhou Z."/>
            <person name="Liu Y."/>
            <person name="Xu W."/>
            <person name="Pan J."/>
            <person name="Luo Z.H."/>
            <person name="Li M."/>
        </authorList>
    </citation>
    <scope>NUCLEOTIDE SEQUENCE [LARGE SCALE GENOMIC DNA]</scope>
    <source>
        <strain evidence="3">HyVt-527</strain>
    </source>
</reference>
<evidence type="ECO:0000313" key="3">
    <source>
        <dbReference type="EMBL" id="HHJ51889.1"/>
    </source>
</evidence>
<dbReference type="PROSITE" id="PS50853">
    <property type="entry name" value="FN3"/>
    <property type="match status" value="1"/>
</dbReference>
<dbReference type="CDD" id="cd00063">
    <property type="entry name" value="FN3"/>
    <property type="match status" value="1"/>
</dbReference>
<feature type="region of interest" description="Disordered" evidence="1">
    <location>
        <begin position="625"/>
        <end position="649"/>
    </location>
</feature>
<proteinExistence type="predicted"/>
<dbReference type="Gene3D" id="2.60.40.10">
    <property type="entry name" value="Immunoglobulins"/>
    <property type="match status" value="1"/>
</dbReference>
<organism evidence="3">
    <name type="scientific">Caldithrix abyssi</name>
    <dbReference type="NCBI Taxonomy" id="187145"/>
    <lineage>
        <taxon>Bacteria</taxon>
        <taxon>Pseudomonadati</taxon>
        <taxon>Calditrichota</taxon>
        <taxon>Calditrichia</taxon>
        <taxon>Calditrichales</taxon>
        <taxon>Calditrichaceae</taxon>
        <taxon>Caldithrix</taxon>
    </lineage>
</organism>
<dbReference type="EMBL" id="DROD01000124">
    <property type="protein sequence ID" value="HHJ51889.1"/>
    <property type="molecule type" value="Genomic_DNA"/>
</dbReference>
<dbReference type="AlphaFoldDB" id="A0A7V5PMM4"/>
<feature type="compositionally biased region" description="Polar residues" evidence="1">
    <location>
        <begin position="625"/>
        <end position="641"/>
    </location>
</feature>
<evidence type="ECO:0000259" key="2">
    <source>
        <dbReference type="PROSITE" id="PS50853"/>
    </source>
</evidence>
<protein>
    <recommendedName>
        <fullName evidence="2">Fibronectin type-III domain-containing protein</fullName>
    </recommendedName>
</protein>
<dbReference type="InterPro" id="IPR036116">
    <property type="entry name" value="FN3_sf"/>
</dbReference>
<dbReference type="Proteomes" id="UP000886124">
    <property type="component" value="Unassembled WGS sequence"/>
</dbReference>
<dbReference type="InterPro" id="IPR003961">
    <property type="entry name" value="FN3_dom"/>
</dbReference>
<name>A0A7V5PMM4_CALAY</name>
<dbReference type="SUPFAM" id="SSF49265">
    <property type="entry name" value="Fibronectin type III"/>
    <property type="match status" value="1"/>
</dbReference>
<gene>
    <name evidence="3" type="ORF">ENJ89_01730</name>
</gene>
<comment type="caution">
    <text evidence="3">The sequence shown here is derived from an EMBL/GenBank/DDBJ whole genome shotgun (WGS) entry which is preliminary data.</text>
</comment>
<dbReference type="InterPro" id="IPR013783">
    <property type="entry name" value="Ig-like_fold"/>
</dbReference>
<feature type="non-terminal residue" evidence="3">
    <location>
        <position position="649"/>
    </location>
</feature>
<accession>A0A7V5PMM4</accession>
<feature type="domain" description="Fibronectin type-III" evidence="2">
    <location>
        <begin position="545"/>
        <end position="626"/>
    </location>
</feature>
<evidence type="ECO:0000256" key="1">
    <source>
        <dbReference type="SAM" id="MobiDB-lite"/>
    </source>
</evidence>
<sequence>MYNRISKGEKSISILLGLIFLLTLGAVFTLNAGDLKNHYKQSILPTLSSAGEFHHQKQYKQLQIEPFAPGSQYNLPKMFAPQVSGNLIGPVTDAVNYDDNAALNGASVPPDNSGAAGPSHFVLAVNVVIQWYTKDRVQQHSESLNSFFSPNNPQSSLFDPRVIYDQYNQRFVIIMVEEDDGTEISYFHLAVSRTSNPNDGWYFQKINSEVNIGGTDCWSDFPGFAVSNDALYITANMFSYGIFPLFQGTRLWILDKGLYSGGTSTVNVYDPSTEAGLGSQAFTLQPAHMFGTAPANVGTFLFSTGWDDGNGNNDLINIIRIDDPLGQSSAPTFTSQFVNPGEIHDNSAGVPDMPQNGSDTDIDCGDDRAQYAIWRDNSMVGCFTVNPSSGSEAGQATAFWFDVNTSNLSALSISQQGYIDGEDIAPSTYTSYPAVSINQDGDIAISFSASASSIYAGAYYTLHNAGDTPGTVGASNTLHAGVDYYVRTFGGGRNRWGDYSAMSVDPADDLNFWVFNQYAMQRGSAAGGEDGRWATCFGNFGTIETPTFLEANNITSTSMMLHWSGRSAEFRLMQDGVQVYAGSDTFYTASALSPSTSYTFQVYGKASGQTYYSNNNVTLQVTTAPSGSDTNPTEVISSTPTIDAGGGTT</sequence>